<evidence type="ECO:0000256" key="1">
    <source>
        <dbReference type="ARBA" id="ARBA00023002"/>
    </source>
</evidence>
<dbReference type="GO" id="GO:0010181">
    <property type="term" value="F:FMN binding"/>
    <property type="evidence" value="ECO:0007669"/>
    <property type="project" value="InterPro"/>
</dbReference>
<dbReference type="InterPro" id="IPR050268">
    <property type="entry name" value="NADH-dep_flavin_reductase"/>
</dbReference>
<dbReference type="PANTHER" id="PTHR30466:SF1">
    <property type="entry name" value="FMN REDUCTASE (NADH) RUTF"/>
    <property type="match status" value="1"/>
</dbReference>
<proteinExistence type="predicted"/>
<dbReference type="PANTHER" id="PTHR30466">
    <property type="entry name" value="FLAVIN REDUCTASE"/>
    <property type="match status" value="1"/>
</dbReference>
<accession>A0A0B1ZME3</accession>
<dbReference type="SUPFAM" id="SSF50475">
    <property type="entry name" value="FMN-binding split barrel"/>
    <property type="match status" value="1"/>
</dbReference>
<reference evidence="3 4" key="1">
    <citation type="submission" date="2014-10" db="EMBL/GenBank/DDBJ databases">
        <title>Genome sequence of Novosphingobium malaysiense MUSC 273(T).</title>
        <authorList>
            <person name="Lee L.-H."/>
        </authorList>
    </citation>
    <scope>NUCLEOTIDE SEQUENCE [LARGE SCALE GENOMIC DNA]</scope>
    <source>
        <strain evidence="3 4">MUSC 273</strain>
    </source>
</reference>
<dbReference type="Gene3D" id="2.30.110.10">
    <property type="entry name" value="Electron Transport, Fmn-binding Protein, Chain A"/>
    <property type="match status" value="1"/>
</dbReference>
<dbReference type="EMBL" id="JTDI01000005">
    <property type="protein sequence ID" value="KHK90358.1"/>
    <property type="molecule type" value="Genomic_DNA"/>
</dbReference>
<dbReference type="Proteomes" id="UP000031057">
    <property type="component" value="Unassembled WGS sequence"/>
</dbReference>
<feature type="domain" description="Flavin reductase like" evidence="2">
    <location>
        <begin position="8"/>
        <end position="153"/>
    </location>
</feature>
<evidence type="ECO:0000259" key="2">
    <source>
        <dbReference type="SMART" id="SM00903"/>
    </source>
</evidence>
<dbReference type="GO" id="GO:0042602">
    <property type="term" value="F:riboflavin reductase (NADPH) activity"/>
    <property type="evidence" value="ECO:0007669"/>
    <property type="project" value="TreeGrafter"/>
</dbReference>
<dbReference type="OrthoDB" id="9789254at2"/>
<evidence type="ECO:0000313" key="3">
    <source>
        <dbReference type="EMBL" id="KHK90358.1"/>
    </source>
</evidence>
<dbReference type="RefSeq" id="WP_039286602.1">
    <property type="nucleotide sequence ID" value="NZ_JTDI01000005.1"/>
</dbReference>
<gene>
    <name evidence="3" type="ORF">LK12_17330</name>
</gene>
<evidence type="ECO:0000313" key="4">
    <source>
        <dbReference type="Proteomes" id="UP000031057"/>
    </source>
</evidence>
<sequence>MEDLRLALRCLAKAVVVITTVKDGVRYAMAATAVSELSFDPPSMLVCVNQTASLCPVLGQGAPFAINILNKDQMDIANCCAGKLKGEARFEVGEWSASDLDVPVLGEAQAAIVCSNVNSIRHGTHGIFIGNVEQVILGGQPDPLVYCDGRFTAVA</sequence>
<dbReference type="InterPro" id="IPR012349">
    <property type="entry name" value="Split_barrel_FMN-bd"/>
</dbReference>
<dbReference type="SMART" id="SM00903">
    <property type="entry name" value="Flavin_Reduct"/>
    <property type="match status" value="1"/>
</dbReference>
<protein>
    <submittedName>
        <fullName evidence="3">Flavin reductase domain-containing protein</fullName>
    </submittedName>
</protein>
<name>A0A0B1ZME3_9SPHN</name>
<dbReference type="InterPro" id="IPR002563">
    <property type="entry name" value="Flavin_Rdtase-like_dom"/>
</dbReference>
<comment type="caution">
    <text evidence="3">The sequence shown here is derived from an EMBL/GenBank/DDBJ whole genome shotgun (WGS) entry which is preliminary data.</text>
</comment>
<dbReference type="Pfam" id="PF01613">
    <property type="entry name" value="Flavin_Reduct"/>
    <property type="match status" value="1"/>
</dbReference>
<dbReference type="AlphaFoldDB" id="A0A0B1ZME3"/>
<keyword evidence="4" id="KW-1185">Reference proteome</keyword>
<dbReference type="STRING" id="1348853.LK12_17330"/>
<keyword evidence="1" id="KW-0560">Oxidoreductase</keyword>
<organism evidence="3 4">
    <name type="scientific">Novosphingobium malaysiense</name>
    <dbReference type="NCBI Taxonomy" id="1348853"/>
    <lineage>
        <taxon>Bacteria</taxon>
        <taxon>Pseudomonadati</taxon>
        <taxon>Pseudomonadota</taxon>
        <taxon>Alphaproteobacteria</taxon>
        <taxon>Sphingomonadales</taxon>
        <taxon>Sphingomonadaceae</taxon>
        <taxon>Novosphingobium</taxon>
    </lineage>
</organism>